<dbReference type="STRING" id="183763.LP52_06035"/>
<proteinExistence type="predicted"/>
<dbReference type="SUPFAM" id="SSF55136">
    <property type="entry name" value="Probable bacterial effector-binding domain"/>
    <property type="match status" value="1"/>
</dbReference>
<dbReference type="EMBL" id="JROO01000009">
    <property type="protein sequence ID" value="KIH99758.1"/>
    <property type="molecule type" value="Genomic_DNA"/>
</dbReference>
<reference evidence="3" key="1">
    <citation type="journal article" date="2015" name="Chem. Biol.">
        <title>Structure, bioactivity, and resistance mechanism of streptomonomicin, an unusual lasso Peptide from an understudied halophilic actinomycete.</title>
        <authorList>
            <person name="Metelev M."/>
            <person name="Tietz J.I."/>
            <person name="Melby J.O."/>
            <person name="Blair P.M."/>
            <person name="Zhu L."/>
            <person name="Livnat I."/>
            <person name="Severinov K."/>
            <person name="Mitchell D.A."/>
        </authorList>
    </citation>
    <scope>NUCLEOTIDE SEQUENCE [LARGE SCALE GENOMIC DNA]</scope>
    <source>
        <strain evidence="3">YIM 90003</strain>
    </source>
</reference>
<evidence type="ECO:0000313" key="2">
    <source>
        <dbReference type="EMBL" id="KIH99758.1"/>
    </source>
</evidence>
<comment type="caution">
    <text evidence="2">The sequence shown here is derived from an EMBL/GenBank/DDBJ whole genome shotgun (WGS) entry which is preliminary data.</text>
</comment>
<evidence type="ECO:0000259" key="1">
    <source>
        <dbReference type="SMART" id="SM00871"/>
    </source>
</evidence>
<dbReference type="RefSeq" id="WP_040271400.1">
    <property type="nucleotide sequence ID" value="NZ_JROO01000009.1"/>
</dbReference>
<protein>
    <recommendedName>
        <fullName evidence="1">AraC effector-binding domain-containing protein</fullName>
    </recommendedName>
</protein>
<accession>A0A0C2G8M4</accession>
<dbReference type="Gene3D" id="3.20.80.10">
    <property type="entry name" value="Regulatory factor, effector binding domain"/>
    <property type="match status" value="1"/>
</dbReference>
<organism evidence="2 3">
    <name type="scientific">Streptomonospora alba</name>
    <dbReference type="NCBI Taxonomy" id="183763"/>
    <lineage>
        <taxon>Bacteria</taxon>
        <taxon>Bacillati</taxon>
        <taxon>Actinomycetota</taxon>
        <taxon>Actinomycetes</taxon>
        <taxon>Streptosporangiales</taxon>
        <taxon>Nocardiopsidaceae</taxon>
        <taxon>Streptomonospora</taxon>
    </lineage>
</organism>
<dbReference type="InterPro" id="IPR011256">
    <property type="entry name" value="Reg_factor_effector_dom_sf"/>
</dbReference>
<dbReference type="Proteomes" id="UP000031675">
    <property type="component" value="Unassembled WGS sequence"/>
</dbReference>
<dbReference type="InterPro" id="IPR029442">
    <property type="entry name" value="GyrI-like"/>
</dbReference>
<dbReference type="InterPro" id="IPR010499">
    <property type="entry name" value="AraC_E-bd"/>
</dbReference>
<dbReference type="AlphaFoldDB" id="A0A0C2G8M4"/>
<keyword evidence="3" id="KW-1185">Reference proteome</keyword>
<dbReference type="OrthoDB" id="64208at2"/>
<gene>
    <name evidence="2" type="ORF">LP52_06035</name>
</gene>
<feature type="domain" description="AraC effector-binding" evidence="1">
    <location>
        <begin position="11"/>
        <end position="161"/>
    </location>
</feature>
<dbReference type="Pfam" id="PF06445">
    <property type="entry name" value="GyrI-like"/>
    <property type="match status" value="1"/>
</dbReference>
<dbReference type="SMART" id="SM00871">
    <property type="entry name" value="AraC_E_bind"/>
    <property type="match status" value="1"/>
</dbReference>
<sequence>MQQPTPETNGYEPRIVSVQPSTTAVIRGTVEQADLPTFFDRSFGALVPAITGQGANITGPAFGLYHGGFGDPVDLEVGFPVDRHIDPEGDVVPSTLPAGRVARLTHAGAFDGLPASWDRLCTWADEQGLTPARSMWEVYVTEPSPDMNPDDLRVELNLPVQG</sequence>
<name>A0A0C2G8M4_9ACTN</name>
<evidence type="ECO:0000313" key="3">
    <source>
        <dbReference type="Proteomes" id="UP000031675"/>
    </source>
</evidence>